<keyword evidence="4 6" id="KW-0547">Nucleotide-binding</keyword>
<keyword evidence="2 6" id="KW-0436">Ligase</keyword>
<dbReference type="GO" id="GO:0005737">
    <property type="term" value="C:cytoplasm"/>
    <property type="evidence" value="ECO:0007669"/>
    <property type="project" value="UniProtKB-SubCell"/>
</dbReference>
<comment type="similarity">
    <text evidence="6">Belongs to the TiaS family.</text>
</comment>
<evidence type="ECO:0000256" key="5">
    <source>
        <dbReference type="ARBA" id="ARBA00022840"/>
    </source>
</evidence>
<dbReference type="Gene3D" id="3.30.70.2200">
    <property type="match status" value="1"/>
</dbReference>
<dbReference type="EC" id="6.3.4.22" evidence="6"/>
<dbReference type="GO" id="GO:0005524">
    <property type="term" value="F:ATP binding"/>
    <property type="evidence" value="ECO:0007669"/>
    <property type="project" value="UniProtKB-KW"/>
</dbReference>
<feature type="domain" description="TiaS C-terminal zinc ribbon" evidence="10">
    <location>
        <begin position="354"/>
        <end position="394"/>
    </location>
</feature>
<dbReference type="Pfam" id="PF08489">
    <property type="entry name" value="TiaS_FLD"/>
    <property type="match status" value="1"/>
</dbReference>
<evidence type="ECO:0000256" key="4">
    <source>
        <dbReference type="ARBA" id="ARBA00022741"/>
    </source>
</evidence>
<dbReference type="Pfam" id="PF23783">
    <property type="entry name" value="Zn_ribbon_TiaS"/>
    <property type="match status" value="1"/>
</dbReference>
<evidence type="ECO:0000259" key="8">
    <source>
        <dbReference type="Pfam" id="PF08489"/>
    </source>
</evidence>
<evidence type="ECO:0000259" key="7">
    <source>
        <dbReference type="Pfam" id="PF01336"/>
    </source>
</evidence>
<dbReference type="InterPro" id="IPR004365">
    <property type="entry name" value="NA-bd_OB_tRNA"/>
</dbReference>
<dbReference type="Pfam" id="PF01336">
    <property type="entry name" value="tRNA_anti-codon"/>
    <property type="match status" value="1"/>
</dbReference>
<dbReference type="InterPro" id="IPR055394">
    <property type="entry name" value="Zn_ribbon_TiaS"/>
</dbReference>
<feature type="domain" description="OB" evidence="7">
    <location>
        <begin position="270"/>
        <end position="344"/>
    </location>
</feature>
<dbReference type="CDD" id="cd04482">
    <property type="entry name" value="RPA2_OBF_like"/>
    <property type="match status" value="1"/>
</dbReference>
<dbReference type="Gene3D" id="3.90.600.20">
    <property type="match status" value="1"/>
</dbReference>
<dbReference type="InterPro" id="IPR013696">
    <property type="entry name" value="TiaS_FLD"/>
</dbReference>
<dbReference type="AlphaFoldDB" id="A0A7C4FCN5"/>
<comment type="caution">
    <text evidence="11">The sequence shown here is derived from an EMBL/GenBank/DDBJ whole genome shotgun (WGS) entry which is preliminary data.</text>
</comment>
<protein>
    <recommendedName>
        <fullName evidence="6">tRNA(Ile2) 2-agmatinylcytidine synthetase TiaS</fullName>
        <shortName evidence="6">tRNA(Ile2)-agm2C synthetase</shortName>
        <ecNumber evidence="6">6.3.4.22</ecNumber>
    </recommendedName>
    <alternativeName>
        <fullName evidence="6">tRNA(Ile2) agmatidine synthetase</fullName>
    </alternativeName>
</protein>
<sequence length="432" mass="47727">MDIHIGLDDADSPYGGCTTHLGYLLASYLRRRNAVFLDLPYLIRLNPNVPVKTRGNGAISLHVRLNAGNLCDVARELASVIEHEVETHGKTSPGLVVASSKAAGVLSKVYERALSEYVPLSYVRELLEELAQRGEVCLTSFKGRGLTGSAAAIGAFKLREFTYEVLVYGPRGLGARLASSDEMFKEIDRRYRPYVFATYDYVEKRTLATPRSGTPVVLGLRGLNPHLLLEALSVIPGADQWILYKTNQATSAHLRNRKYISSLRPYDSAVVQGRVKGSPRILRGGHVRVTLCDPTGCIDAMFYRETGFLRHAARLLRSGDLVEIGGGVVPRFGLTLNAESLRVIATSPETLVLNPLCPVCGKRMKSAGRGKGFKCPRCGFKSTDLEREQLQYARCLEPGLYLPSPRAYRHLTKPREVLGLCSVEEIPEVWIR</sequence>
<feature type="domain" description="TiaS-like TCKD" evidence="9">
    <location>
        <begin position="5"/>
        <end position="68"/>
    </location>
</feature>
<comment type="subcellular location">
    <subcellularLocation>
        <location evidence="6">Cytoplasm</location>
    </subcellularLocation>
</comment>
<dbReference type="PANTHER" id="PTHR40705">
    <property type="entry name" value="TRNA(ILE2) 2-AGMATINYLCYTIDINE SYNTHETASE TIAS"/>
    <property type="match status" value="1"/>
</dbReference>
<proteinExistence type="inferred from homology"/>
<evidence type="ECO:0000259" key="9">
    <source>
        <dbReference type="Pfam" id="PF22641"/>
    </source>
</evidence>
<keyword evidence="5 6" id="KW-0067">ATP-binding</keyword>
<dbReference type="InterPro" id="IPR024913">
    <property type="entry name" value="tRNA_Ile2__agm2C_synt"/>
</dbReference>
<evidence type="ECO:0000259" key="10">
    <source>
        <dbReference type="Pfam" id="PF23783"/>
    </source>
</evidence>
<organism evidence="11">
    <name type="scientific">Thermofilum pendens</name>
    <dbReference type="NCBI Taxonomy" id="2269"/>
    <lineage>
        <taxon>Archaea</taxon>
        <taxon>Thermoproteota</taxon>
        <taxon>Thermoprotei</taxon>
        <taxon>Thermofilales</taxon>
        <taxon>Thermofilaceae</taxon>
        <taxon>Thermofilum</taxon>
    </lineage>
</organism>
<dbReference type="InterPro" id="IPR053870">
    <property type="entry name" value="TiaS-like_TCKD"/>
</dbReference>
<gene>
    <name evidence="6" type="primary">tiaS</name>
    <name evidence="11" type="ORF">ENV17_03860</name>
</gene>
<dbReference type="GO" id="GO:0016879">
    <property type="term" value="F:ligase activity, forming carbon-nitrogen bonds"/>
    <property type="evidence" value="ECO:0007669"/>
    <property type="project" value="UniProtKB-UniRule"/>
</dbReference>
<dbReference type="Gene3D" id="2.40.50.1010">
    <property type="match status" value="1"/>
</dbReference>
<evidence type="ECO:0000256" key="2">
    <source>
        <dbReference type="ARBA" id="ARBA00022598"/>
    </source>
</evidence>
<evidence type="ECO:0000256" key="3">
    <source>
        <dbReference type="ARBA" id="ARBA00022694"/>
    </source>
</evidence>
<accession>A0A7C4FCN5</accession>
<dbReference type="Pfam" id="PF22641">
    <property type="entry name" value="TiaS_TCKD"/>
    <property type="match status" value="1"/>
</dbReference>
<feature type="domain" description="TiaS FLD" evidence="8">
    <location>
        <begin position="143"/>
        <end position="253"/>
    </location>
</feature>
<evidence type="ECO:0000313" key="11">
    <source>
        <dbReference type="EMBL" id="HGI43505.1"/>
    </source>
</evidence>
<keyword evidence="3 6" id="KW-0819">tRNA processing</keyword>
<comment type="function">
    <text evidence="6">ATP-dependent agmatine transferase that catalyzes the formation of 2-agmatinylcytidine (agm2C) at the wobble position (C34) of tRNA(Ile2), converting the codon specificity from AUG to AUA.</text>
</comment>
<evidence type="ECO:0000256" key="6">
    <source>
        <dbReference type="HAMAP-Rule" id="MF_01892"/>
    </source>
</evidence>
<evidence type="ECO:0000256" key="1">
    <source>
        <dbReference type="ARBA" id="ARBA00022490"/>
    </source>
</evidence>
<dbReference type="EMBL" id="DTFI01000090">
    <property type="protein sequence ID" value="HGI43505.1"/>
    <property type="molecule type" value="Genomic_DNA"/>
</dbReference>
<dbReference type="PANTHER" id="PTHR40705:SF2">
    <property type="entry name" value="DUF1743 DOMAIN-CONTAINING PROTEIN"/>
    <property type="match status" value="1"/>
</dbReference>
<dbReference type="GO" id="GO:0002101">
    <property type="term" value="P:tRNA wobble cytosine modification"/>
    <property type="evidence" value="ECO:0007669"/>
    <property type="project" value="UniProtKB-UniRule"/>
</dbReference>
<name>A0A7C4FCN5_THEPE</name>
<comment type="catalytic activity">
    <reaction evidence="6">
        <text>cytidine(34) in tRNA(Ile2) + agmatine + ATP + H2O = 2-agmatinylcytidine(34) in tRNA(Ile2) + AMP + 2 phosphate + 2 H(+)</text>
        <dbReference type="Rhea" id="RHEA:43608"/>
        <dbReference type="Rhea" id="RHEA-COMP:10625"/>
        <dbReference type="Rhea" id="RHEA-COMP:10626"/>
        <dbReference type="ChEBI" id="CHEBI:15377"/>
        <dbReference type="ChEBI" id="CHEBI:15378"/>
        <dbReference type="ChEBI" id="CHEBI:30616"/>
        <dbReference type="ChEBI" id="CHEBI:43474"/>
        <dbReference type="ChEBI" id="CHEBI:58145"/>
        <dbReference type="ChEBI" id="CHEBI:82748"/>
        <dbReference type="ChEBI" id="CHEBI:83545"/>
        <dbReference type="ChEBI" id="CHEBI:456215"/>
        <dbReference type="EC" id="6.3.4.22"/>
    </reaction>
</comment>
<keyword evidence="1 6" id="KW-0963">Cytoplasm</keyword>
<dbReference type="HAMAP" id="MF_01892">
    <property type="entry name" value="tRNA_Ile2_agm2C_synt"/>
    <property type="match status" value="1"/>
</dbReference>
<reference evidence="11" key="1">
    <citation type="journal article" date="2020" name="mSystems">
        <title>Genome- and Community-Level Interaction Insights into Carbon Utilization and Element Cycling Functions of Hydrothermarchaeota in Hydrothermal Sediment.</title>
        <authorList>
            <person name="Zhou Z."/>
            <person name="Liu Y."/>
            <person name="Xu W."/>
            <person name="Pan J."/>
            <person name="Luo Z.H."/>
            <person name="Li M."/>
        </authorList>
    </citation>
    <scope>NUCLEOTIDE SEQUENCE [LARGE SCALE GENOMIC DNA]</scope>
    <source>
        <strain evidence="11">SpSt-735</strain>
    </source>
</reference>
<dbReference type="GO" id="GO:0003676">
    <property type="term" value="F:nucleic acid binding"/>
    <property type="evidence" value="ECO:0007669"/>
    <property type="project" value="InterPro"/>
</dbReference>